<dbReference type="OrthoDB" id="9799210at2"/>
<dbReference type="GO" id="GO:0005524">
    <property type="term" value="F:ATP binding"/>
    <property type="evidence" value="ECO:0007669"/>
    <property type="project" value="UniProtKB-UniRule"/>
</dbReference>
<feature type="binding site" evidence="8">
    <location>
        <position position="141"/>
    </location>
    <ligand>
        <name>Mg(2+)</name>
        <dbReference type="ChEBI" id="CHEBI:18420"/>
    </ligand>
</feature>
<evidence type="ECO:0000256" key="9">
    <source>
        <dbReference type="RuleBase" id="RU003811"/>
    </source>
</evidence>
<evidence type="ECO:0000256" key="4">
    <source>
        <dbReference type="ARBA" id="ARBA00022741"/>
    </source>
</evidence>
<comment type="catalytic activity">
    <reaction evidence="8 10">
        <text>deamido-NAD(+) + NH4(+) + ATP = AMP + diphosphate + NAD(+) + H(+)</text>
        <dbReference type="Rhea" id="RHEA:21188"/>
        <dbReference type="ChEBI" id="CHEBI:15378"/>
        <dbReference type="ChEBI" id="CHEBI:28938"/>
        <dbReference type="ChEBI" id="CHEBI:30616"/>
        <dbReference type="ChEBI" id="CHEBI:33019"/>
        <dbReference type="ChEBI" id="CHEBI:57540"/>
        <dbReference type="ChEBI" id="CHEBI:58437"/>
        <dbReference type="ChEBI" id="CHEBI:456215"/>
        <dbReference type="EC" id="6.3.1.5"/>
    </reaction>
</comment>
<dbReference type="NCBIfam" id="TIGR00552">
    <property type="entry name" value="nadE"/>
    <property type="match status" value="1"/>
</dbReference>
<organism evidence="12 13">
    <name type="scientific">Candidatus Methylomirabilis limnetica</name>
    <dbReference type="NCBI Taxonomy" id="2033718"/>
    <lineage>
        <taxon>Bacteria</taxon>
        <taxon>Candidatus Methylomirabilota</taxon>
        <taxon>Candidatus Methylomirabilia</taxon>
        <taxon>Candidatus Methylomirabilales</taxon>
        <taxon>Candidatus Methylomirabilaceae</taxon>
        <taxon>Candidatus Methylomirabilis</taxon>
    </lineage>
</organism>
<dbReference type="GO" id="GO:0003952">
    <property type="term" value="F:NAD+ synthase (glutamine-hydrolyzing) activity"/>
    <property type="evidence" value="ECO:0007669"/>
    <property type="project" value="InterPro"/>
</dbReference>
<feature type="binding site" evidence="8">
    <location>
        <position position="187"/>
    </location>
    <ligand>
        <name>ATP</name>
        <dbReference type="ChEBI" id="CHEBI:30616"/>
    </ligand>
</feature>
<comment type="caution">
    <text evidence="12">The sequence shown here is derived from an EMBL/GenBank/DDBJ whole genome shotgun (WGS) entry which is preliminary data.</text>
</comment>
<dbReference type="Gene3D" id="3.40.50.620">
    <property type="entry name" value="HUPs"/>
    <property type="match status" value="1"/>
</dbReference>
<accession>A0A2T4U1L7</accession>
<dbReference type="GO" id="GO:0004359">
    <property type="term" value="F:glutaminase activity"/>
    <property type="evidence" value="ECO:0007669"/>
    <property type="project" value="InterPro"/>
</dbReference>
<proteinExistence type="inferred from homology"/>
<comment type="pathway">
    <text evidence="8">Cofactor biosynthesis; NAD(+) biosynthesis; NAD(+) from deamido-NAD(+) (ammonia route): step 1/1.</text>
</comment>
<dbReference type="EC" id="6.3.1.5" evidence="8 10"/>
<gene>
    <name evidence="8" type="primary">nadE</name>
    <name evidence="12" type="ORF">CLG94_00145</name>
</gene>
<evidence type="ECO:0000256" key="6">
    <source>
        <dbReference type="ARBA" id="ARBA00022842"/>
    </source>
</evidence>
<name>A0A2T4U1L7_9BACT</name>
<feature type="binding site" evidence="8">
    <location>
        <position position="165"/>
    </location>
    <ligand>
        <name>ATP</name>
        <dbReference type="ChEBI" id="CHEBI:30616"/>
    </ligand>
</feature>
<keyword evidence="6 8" id="KW-0460">Magnesium</keyword>
<feature type="binding site" evidence="8">
    <location>
        <position position="40"/>
    </location>
    <ligand>
        <name>Mg(2+)</name>
        <dbReference type="ChEBI" id="CHEBI:18420"/>
    </ligand>
</feature>
<dbReference type="GO" id="GO:0008795">
    <property type="term" value="F:NAD+ synthase activity"/>
    <property type="evidence" value="ECO:0007669"/>
    <property type="project" value="UniProtKB-UniRule"/>
</dbReference>
<dbReference type="PANTHER" id="PTHR23090">
    <property type="entry name" value="NH 3 /GLUTAMINE-DEPENDENT NAD + SYNTHETASE"/>
    <property type="match status" value="1"/>
</dbReference>
<dbReference type="GO" id="GO:0005737">
    <property type="term" value="C:cytoplasm"/>
    <property type="evidence" value="ECO:0007669"/>
    <property type="project" value="InterPro"/>
</dbReference>
<feature type="binding site" description="in other chain" evidence="8">
    <location>
        <position position="116"/>
    </location>
    <ligand>
        <name>deamido-NAD(+)</name>
        <dbReference type="ChEBI" id="CHEBI:58437"/>
        <note>ligand shared between two neighboring subunits</note>
    </ligand>
</feature>
<reference evidence="12 13" key="1">
    <citation type="submission" date="2017-09" db="EMBL/GenBank/DDBJ databases">
        <title>Bloom of a denitrifying methanotroph, Candidatus Methylomirabilis limnetica, in a deep stratified lake.</title>
        <authorList>
            <person name="Graf J.S."/>
            <person name="Marchant H.K."/>
            <person name="Tienken D."/>
            <person name="Hach P.F."/>
            <person name="Brand A."/>
            <person name="Schubert C.J."/>
            <person name="Kuypers M.M."/>
            <person name="Milucka J."/>
        </authorList>
    </citation>
    <scope>NUCLEOTIDE SEQUENCE [LARGE SCALE GENOMIC DNA]</scope>
    <source>
        <strain evidence="12 13">Zug</strain>
    </source>
</reference>
<dbReference type="InterPro" id="IPR022310">
    <property type="entry name" value="NAD/GMP_synthase"/>
</dbReference>
<evidence type="ECO:0000313" key="13">
    <source>
        <dbReference type="Proteomes" id="UP000241436"/>
    </source>
</evidence>
<dbReference type="CDD" id="cd00553">
    <property type="entry name" value="NAD_synthase"/>
    <property type="match status" value="1"/>
</dbReference>
<dbReference type="InterPro" id="IPR014729">
    <property type="entry name" value="Rossmann-like_a/b/a_fold"/>
</dbReference>
<keyword evidence="13" id="KW-1185">Reference proteome</keyword>
<evidence type="ECO:0000256" key="3">
    <source>
        <dbReference type="ARBA" id="ARBA00022723"/>
    </source>
</evidence>
<keyword evidence="3 8" id="KW-0479">Metal-binding</keyword>
<keyword evidence="5 8" id="KW-0067">ATP-binding</keyword>
<comment type="subunit">
    <text evidence="8">Homodimer.</text>
</comment>
<feature type="domain" description="NAD/GMP synthase" evidence="11">
    <location>
        <begin position="15"/>
        <end position="251"/>
    </location>
</feature>
<comment type="similarity">
    <text evidence="1 8 9">Belongs to the NAD synthetase family.</text>
</comment>
<dbReference type="SUPFAM" id="SSF52402">
    <property type="entry name" value="Adenine nucleotide alpha hydrolases-like"/>
    <property type="match status" value="1"/>
</dbReference>
<evidence type="ECO:0000256" key="1">
    <source>
        <dbReference type="ARBA" id="ARBA00005859"/>
    </source>
</evidence>
<evidence type="ECO:0000259" key="11">
    <source>
        <dbReference type="Pfam" id="PF02540"/>
    </source>
</evidence>
<evidence type="ECO:0000256" key="2">
    <source>
        <dbReference type="ARBA" id="ARBA00022598"/>
    </source>
</evidence>
<dbReference type="EMBL" id="NVQC01000003">
    <property type="protein sequence ID" value="PTL37253.1"/>
    <property type="molecule type" value="Genomic_DNA"/>
</dbReference>
<dbReference type="Pfam" id="PF02540">
    <property type="entry name" value="NAD_synthase"/>
    <property type="match status" value="1"/>
</dbReference>
<dbReference type="InterPro" id="IPR022926">
    <property type="entry name" value="NH(3)-dep_NAD(+)_synth"/>
</dbReference>
<dbReference type="PANTHER" id="PTHR23090:SF9">
    <property type="entry name" value="GLUTAMINE-DEPENDENT NAD(+) SYNTHETASE"/>
    <property type="match status" value="1"/>
</dbReference>
<feature type="binding site" evidence="8">
    <location>
        <position position="136"/>
    </location>
    <ligand>
        <name>ATP</name>
        <dbReference type="ChEBI" id="CHEBI:30616"/>
    </ligand>
</feature>
<dbReference type="RefSeq" id="WP_107560885.1">
    <property type="nucleotide sequence ID" value="NZ_NVQC01000003.1"/>
</dbReference>
<dbReference type="UniPathway" id="UPA00253">
    <property type="reaction ID" value="UER00333"/>
</dbReference>
<keyword evidence="2 8" id="KW-0436">Ligase</keyword>
<dbReference type="Proteomes" id="UP000241436">
    <property type="component" value="Unassembled WGS sequence"/>
</dbReference>
<dbReference type="NCBIfam" id="NF010587">
    <property type="entry name" value="PRK13980.1"/>
    <property type="match status" value="1"/>
</dbReference>
<keyword evidence="7 8" id="KW-0520">NAD</keyword>
<reference evidence="13" key="2">
    <citation type="journal article" date="2018" name="Environ. Microbiol.">
        <title>Bloom of a denitrifying methanotroph, 'Candidatus Methylomirabilis limnetica', in a deep stratified lake.</title>
        <authorList>
            <person name="Graf J.S."/>
            <person name="Mayr M.J."/>
            <person name="Marchant H.K."/>
            <person name="Tienken D."/>
            <person name="Hach P.F."/>
            <person name="Brand A."/>
            <person name="Schubert C.J."/>
            <person name="Kuypers M.M."/>
            <person name="Milucka J."/>
        </authorList>
    </citation>
    <scope>NUCLEOTIDE SEQUENCE [LARGE SCALE GENOMIC DNA]</scope>
    <source>
        <strain evidence="13">Zug</strain>
    </source>
</reference>
<evidence type="ECO:0000256" key="5">
    <source>
        <dbReference type="ARBA" id="ARBA00022840"/>
    </source>
</evidence>
<evidence type="ECO:0000256" key="7">
    <source>
        <dbReference type="ARBA" id="ARBA00023027"/>
    </source>
</evidence>
<protein>
    <recommendedName>
        <fullName evidence="8 10">NH(3)-dependent NAD(+) synthetase</fullName>
        <ecNumber evidence="8 10">6.3.1.5</ecNumber>
    </recommendedName>
</protein>
<dbReference type="HAMAP" id="MF_00193">
    <property type="entry name" value="NadE_ammonia_dep"/>
    <property type="match status" value="1"/>
</dbReference>
<evidence type="ECO:0000256" key="10">
    <source>
        <dbReference type="RuleBase" id="RU003812"/>
    </source>
</evidence>
<evidence type="ECO:0000313" key="12">
    <source>
        <dbReference type="EMBL" id="PTL37253.1"/>
    </source>
</evidence>
<sequence length="273" mass="30750">MIGLSLHCEFVQHILTGFIANEVRKTGFSRIVVGLSGGVDSALSAYLGAKALGAENVWALMMPYRTSSPESREHAELVVKQLGIQSDVIEITPMVDAYFERFPESDHVRRGNKMARERMTILFDHSAKLKALVLGTSNKTELLLGYGTLYGDMASAINPLGDLYKTQIRHLARHMGIPEVIVRKAPSGDLWVGQTDEAELGFTYEEVDRILYLMVDRRCEISELIAAGFEERFVRAVLTKVQASQYKRRLPLIAKISARTIDRDFRYPRDWGK</sequence>
<dbReference type="FunFam" id="3.40.50.620:FF:000106">
    <property type="entry name" value="Glutamine-dependent NAD(+) synthetase"/>
    <property type="match status" value="1"/>
</dbReference>
<comment type="function">
    <text evidence="8">Catalyzes the ATP-dependent amidation of deamido-NAD to form NAD. Uses ammonia as a nitrogen source.</text>
</comment>
<dbReference type="InterPro" id="IPR003694">
    <property type="entry name" value="NAD_synthase"/>
</dbReference>
<feature type="binding site" evidence="8">
    <location>
        <begin position="34"/>
        <end position="41"/>
    </location>
    <ligand>
        <name>ATP</name>
        <dbReference type="ChEBI" id="CHEBI:30616"/>
    </ligand>
</feature>
<dbReference type="AlphaFoldDB" id="A0A2T4U1L7"/>
<dbReference type="GO" id="GO:0046872">
    <property type="term" value="F:metal ion binding"/>
    <property type="evidence" value="ECO:0007669"/>
    <property type="project" value="UniProtKB-KW"/>
</dbReference>
<comment type="caution">
    <text evidence="8">Lacks conserved residue(s) required for the propagation of feature annotation.</text>
</comment>
<keyword evidence="4 8" id="KW-0547">Nucleotide-binding</keyword>
<evidence type="ECO:0000256" key="8">
    <source>
        <dbReference type="HAMAP-Rule" id="MF_00193"/>
    </source>
</evidence>
<dbReference type="GO" id="GO:0009435">
    <property type="term" value="P:NAD+ biosynthetic process"/>
    <property type="evidence" value="ECO:0007669"/>
    <property type="project" value="UniProtKB-UniRule"/>
</dbReference>